<dbReference type="SUPFAM" id="SSF53774">
    <property type="entry name" value="Glutaminase/Asparaginase"/>
    <property type="match status" value="1"/>
</dbReference>
<dbReference type="PIRSF" id="PIRSF500175">
    <property type="entry name" value="Glu_ADT_D"/>
    <property type="match status" value="1"/>
</dbReference>
<dbReference type="AlphaFoldDB" id="A8A8Y3"/>
<dbReference type="GO" id="GO:0050567">
    <property type="term" value="F:glutaminyl-tRNA synthase (glutamine-hydrolyzing) activity"/>
    <property type="evidence" value="ECO:0007669"/>
    <property type="project" value="UniProtKB-UniRule"/>
</dbReference>
<dbReference type="InterPro" id="IPR006034">
    <property type="entry name" value="Asparaginase/glutaminase-like"/>
</dbReference>
<dbReference type="SUPFAM" id="SSF141300">
    <property type="entry name" value="GatD N-terminal domain-like"/>
    <property type="match status" value="1"/>
</dbReference>
<dbReference type="Gene3D" id="3.40.50.40">
    <property type="match status" value="1"/>
</dbReference>
<name>A8A8Y3_IGNH4</name>
<dbReference type="eggNOG" id="arCOG01924">
    <property type="taxonomic scope" value="Archaea"/>
</dbReference>
<dbReference type="Proteomes" id="UP000000262">
    <property type="component" value="Chromosome"/>
</dbReference>
<evidence type="ECO:0000259" key="9">
    <source>
        <dbReference type="Pfam" id="PF17763"/>
    </source>
</evidence>
<dbReference type="PROSITE" id="PS51732">
    <property type="entry name" value="ASN_GLN_ASE_3"/>
    <property type="match status" value="1"/>
</dbReference>
<dbReference type="PRINTS" id="PR00139">
    <property type="entry name" value="ASNGLNASE"/>
</dbReference>
<dbReference type="InterPro" id="IPR027474">
    <property type="entry name" value="L-asparaginase_N"/>
</dbReference>
<dbReference type="RefSeq" id="WP_011998237.1">
    <property type="nucleotide sequence ID" value="NC_009776.1"/>
</dbReference>
<dbReference type="PIRSF" id="PIRSF001220">
    <property type="entry name" value="L-ASNase_gatD"/>
    <property type="match status" value="1"/>
</dbReference>
<dbReference type="PANTHER" id="PTHR11707">
    <property type="entry name" value="L-ASPARAGINASE"/>
    <property type="match status" value="1"/>
</dbReference>
<dbReference type="Gene3D" id="3.40.50.1170">
    <property type="entry name" value="L-asparaginase, N-terminal domain"/>
    <property type="match status" value="1"/>
</dbReference>
<dbReference type="CDD" id="cd08962">
    <property type="entry name" value="GatD"/>
    <property type="match status" value="1"/>
</dbReference>
<evidence type="ECO:0000256" key="6">
    <source>
        <dbReference type="PROSITE-ProRule" id="PRU10100"/>
    </source>
</evidence>
<keyword evidence="12" id="KW-1185">Reference proteome</keyword>
<dbReference type="NCBIfam" id="TIGR00519">
    <property type="entry name" value="asnASE_I"/>
    <property type="match status" value="1"/>
</dbReference>
<feature type="active site" evidence="5">
    <location>
        <position position="100"/>
    </location>
</feature>
<feature type="domain" description="L-asparaginase N-terminal" evidence="8">
    <location>
        <begin position="92"/>
        <end position="283"/>
    </location>
</feature>
<dbReference type="InterPro" id="IPR027475">
    <property type="entry name" value="Asparaginase/glutaminase_AS2"/>
</dbReference>
<dbReference type="GeneID" id="5562154"/>
<feature type="domain" description="GatD N-terminal" evidence="10">
    <location>
        <begin position="16"/>
        <end position="69"/>
    </location>
</feature>
<feature type="domain" description="Asparaginase/glutaminase C-terminal" evidence="9">
    <location>
        <begin position="307"/>
        <end position="415"/>
    </location>
</feature>
<evidence type="ECO:0000259" key="10">
    <source>
        <dbReference type="Pfam" id="PF18195"/>
    </source>
</evidence>
<proteinExistence type="inferred from homology"/>
<keyword evidence="3 5" id="KW-0067">ATP-binding</keyword>
<dbReference type="GO" id="GO:0016740">
    <property type="term" value="F:transferase activity"/>
    <property type="evidence" value="ECO:0007669"/>
    <property type="project" value="UniProtKB-KW"/>
</dbReference>
<feature type="active site" evidence="5 6">
    <location>
        <position position="177"/>
    </location>
</feature>
<dbReference type="STRING" id="453591.Igni_0201"/>
<evidence type="ECO:0000256" key="2">
    <source>
        <dbReference type="ARBA" id="ARBA00022741"/>
    </source>
</evidence>
<dbReference type="HAMAP" id="MF_00586">
    <property type="entry name" value="GatD"/>
    <property type="match status" value="1"/>
</dbReference>
<dbReference type="InterPro" id="IPR040919">
    <property type="entry name" value="Asparaginase_C"/>
</dbReference>
<dbReference type="Pfam" id="PF17763">
    <property type="entry name" value="Asparaginase_C"/>
    <property type="match status" value="1"/>
</dbReference>
<dbReference type="Pfam" id="PF18195">
    <property type="entry name" value="GatD_N"/>
    <property type="match status" value="1"/>
</dbReference>
<comment type="function">
    <text evidence="5 7">Allows the formation of correctly charged Gln-tRNA(Gln) through the transamidation of misacylated Glu-tRNA(Gln) in organisms which lack glutaminyl-tRNA synthetase. The reaction takes place in the presence of glutamine and ATP through an activated gamma-phospho-Glu-tRNA(Gln). The GatDE system is specific for glutamate and does not act on aspartate.</text>
</comment>
<dbReference type="GO" id="GO:0005524">
    <property type="term" value="F:ATP binding"/>
    <property type="evidence" value="ECO:0007669"/>
    <property type="project" value="UniProtKB-KW"/>
</dbReference>
<dbReference type="NCBIfam" id="TIGR02153">
    <property type="entry name" value="gatD_arch"/>
    <property type="match status" value="1"/>
</dbReference>
<feature type="active site" evidence="5">
    <location>
        <position position="178"/>
    </location>
</feature>
<accession>A8A8Y3</accession>
<evidence type="ECO:0000256" key="7">
    <source>
        <dbReference type="RuleBase" id="RU004457"/>
    </source>
</evidence>
<evidence type="ECO:0000256" key="3">
    <source>
        <dbReference type="ARBA" id="ARBA00022840"/>
    </source>
</evidence>
<dbReference type="InterPro" id="IPR036152">
    <property type="entry name" value="Asp/glu_Ase-like_sf"/>
</dbReference>
<dbReference type="InterPro" id="IPR011878">
    <property type="entry name" value="GatD"/>
</dbReference>
<evidence type="ECO:0000256" key="4">
    <source>
        <dbReference type="ARBA" id="ARBA00022917"/>
    </source>
</evidence>
<reference evidence="11 12" key="1">
    <citation type="journal article" date="2008" name="Genome Biol.">
        <title>A genomic analysis of the archaeal system Ignicoccus hospitalis-Nanoarchaeum equitans.</title>
        <authorList>
            <person name="Podar M."/>
            <person name="Anderson I."/>
            <person name="Makarova K.S."/>
            <person name="Elkins J.G."/>
            <person name="Ivanova N."/>
            <person name="Wall M.A."/>
            <person name="Lykidis A."/>
            <person name="Mavromatis K."/>
            <person name="Sun H."/>
            <person name="Hudson M.E."/>
            <person name="Chen W."/>
            <person name="Deciu C."/>
            <person name="Hutchison D."/>
            <person name="Eads J.R."/>
            <person name="Anderson A."/>
            <person name="Fernandes F."/>
            <person name="Szeto E."/>
            <person name="Lapidus A."/>
            <person name="Kyrpides N.C."/>
            <person name="Saier M.H.Jr."/>
            <person name="Richardson P.M."/>
            <person name="Rachel R."/>
            <person name="Huber H."/>
            <person name="Eisen J.A."/>
            <person name="Koonin E.V."/>
            <person name="Keller M."/>
            <person name="Stetter K.O."/>
        </authorList>
    </citation>
    <scope>NUCLEOTIDE SEQUENCE [LARGE SCALE GENOMIC DNA]</scope>
    <source>
        <strain evidence="12">KIN4/I / DSM 18386 / JCM 14125</strain>
    </source>
</reference>
<protein>
    <recommendedName>
        <fullName evidence="5 7">Glutamyl-tRNA(Gln) amidotransferase subunit D</fullName>
        <shortName evidence="5">Glu-ADT subunit D</shortName>
        <ecNumber evidence="5 7">6.3.5.-</ecNumber>
    </recommendedName>
</protein>
<dbReference type="GO" id="GO:0004067">
    <property type="term" value="F:asparaginase activity"/>
    <property type="evidence" value="ECO:0007669"/>
    <property type="project" value="UniProtKB-UniRule"/>
</dbReference>
<comment type="subunit">
    <text evidence="5 7">Heterodimer of GatD and GatE.</text>
</comment>
<dbReference type="SMART" id="SM00870">
    <property type="entry name" value="Asparaginase"/>
    <property type="match status" value="1"/>
</dbReference>
<evidence type="ECO:0000256" key="5">
    <source>
        <dbReference type="HAMAP-Rule" id="MF_00586"/>
    </source>
</evidence>
<dbReference type="PhylomeDB" id="A8A8Y3"/>
<evidence type="ECO:0000256" key="1">
    <source>
        <dbReference type="ARBA" id="ARBA00022598"/>
    </source>
</evidence>
<keyword evidence="2 5" id="KW-0547">Nucleotide-binding</keyword>
<evidence type="ECO:0000313" key="12">
    <source>
        <dbReference type="Proteomes" id="UP000000262"/>
    </source>
</evidence>
<dbReference type="InterPro" id="IPR037222">
    <property type="entry name" value="GatD_N_sf"/>
</dbReference>
<gene>
    <name evidence="5" type="primary">gatD</name>
    <name evidence="11" type="ordered locus">Igni_0201</name>
</gene>
<dbReference type="EMBL" id="CP000816">
    <property type="protein sequence ID" value="ABU81385.1"/>
    <property type="molecule type" value="Genomic_DNA"/>
</dbReference>
<dbReference type="KEGG" id="iho:Igni_0201"/>
<dbReference type="NCBIfam" id="NF003217">
    <property type="entry name" value="PRK04183.1"/>
    <property type="match status" value="1"/>
</dbReference>
<keyword evidence="4 5" id="KW-0648">Protein biosynthesis</keyword>
<dbReference type="EC" id="6.3.5.-" evidence="5 7"/>
<dbReference type="GO" id="GO:0006412">
    <property type="term" value="P:translation"/>
    <property type="evidence" value="ECO:0007669"/>
    <property type="project" value="UniProtKB-UniRule"/>
</dbReference>
<evidence type="ECO:0000259" key="8">
    <source>
        <dbReference type="Pfam" id="PF00710"/>
    </source>
</evidence>
<sequence>MSYPSDLAASLLQKGIEVGDVIKVVRDDGLVVEGILMPRPKGGRYIVVKLKNGYNVGIDVRRIKELELVAKRKPQRREKGEKPPRRPGYPLVKVLGTGGTIASRIDYETGAVKPAMSTEELVEEVPELLDYADVEAEQIMDVLSENMTPEMWSRVAEAVHAELLREEVAGVVVAHGTDTMVYTASAVAFAIREINKPVVFVGAQRSSDRPSSDATLNLIGATIAAARSDIAESIIAMHGESSDTFVVLHRATRTKKFHSTRRDAFQSICAQPLAYVWPWTGDVEPKSRPLRTRGDWTPKLMNSFEPRVLQLRAYPGMPPDLLYLAKDKGFKGVIIEGTGMGHVPEYLVDAIKELTESGIFVGVTTQCVHGTTNLNVYATGRKMLEAGATPLGDMLTEVATVKLMWALANYPPEEVPKVMVTPLEGELRERRLLRDYRLSYRR</sequence>
<dbReference type="GO" id="GO:0006520">
    <property type="term" value="P:amino acid metabolic process"/>
    <property type="evidence" value="ECO:0007669"/>
    <property type="project" value="InterPro"/>
</dbReference>
<organism evidence="11 12">
    <name type="scientific">Ignicoccus hospitalis (strain KIN4/I / DSM 18386 / JCM 14125)</name>
    <dbReference type="NCBI Taxonomy" id="453591"/>
    <lineage>
        <taxon>Archaea</taxon>
        <taxon>Thermoproteota</taxon>
        <taxon>Thermoprotei</taxon>
        <taxon>Desulfurococcales</taxon>
        <taxon>Desulfurococcaceae</taxon>
        <taxon>Ignicoccus</taxon>
    </lineage>
</organism>
<comment type="similarity">
    <text evidence="5 7">Belongs to the asparaginase 1 family. GatD subfamily.</text>
</comment>
<dbReference type="Gene3D" id="2.30.30.520">
    <property type="match status" value="1"/>
</dbReference>
<comment type="catalytic activity">
    <reaction evidence="5 7">
        <text>L-glutamyl-tRNA(Gln) + L-glutamine + ATP + H2O = L-glutaminyl-tRNA(Gln) + L-glutamate + ADP + phosphate + H(+)</text>
        <dbReference type="Rhea" id="RHEA:17521"/>
        <dbReference type="Rhea" id="RHEA-COMP:9681"/>
        <dbReference type="Rhea" id="RHEA-COMP:9684"/>
        <dbReference type="ChEBI" id="CHEBI:15377"/>
        <dbReference type="ChEBI" id="CHEBI:15378"/>
        <dbReference type="ChEBI" id="CHEBI:29985"/>
        <dbReference type="ChEBI" id="CHEBI:30616"/>
        <dbReference type="ChEBI" id="CHEBI:43474"/>
        <dbReference type="ChEBI" id="CHEBI:58359"/>
        <dbReference type="ChEBI" id="CHEBI:78520"/>
        <dbReference type="ChEBI" id="CHEBI:78521"/>
        <dbReference type="ChEBI" id="CHEBI:456216"/>
    </reaction>
</comment>
<dbReference type="Pfam" id="PF00710">
    <property type="entry name" value="Asparaginase"/>
    <property type="match status" value="1"/>
</dbReference>
<keyword evidence="1 5" id="KW-0436">Ligase</keyword>
<dbReference type="PROSITE" id="PS00917">
    <property type="entry name" value="ASN_GLN_ASE_2"/>
    <property type="match status" value="1"/>
</dbReference>
<keyword evidence="11" id="KW-0808">Transferase</keyword>
<feature type="active site" evidence="5">
    <location>
        <position position="256"/>
    </location>
</feature>
<dbReference type="PANTHER" id="PTHR11707:SF28">
    <property type="entry name" value="60 KDA LYSOPHOSPHOLIPASE"/>
    <property type="match status" value="1"/>
</dbReference>
<dbReference type="GO" id="GO:0006450">
    <property type="term" value="P:regulation of translational fidelity"/>
    <property type="evidence" value="ECO:0007669"/>
    <property type="project" value="InterPro"/>
</dbReference>
<dbReference type="InterPro" id="IPR040918">
    <property type="entry name" value="GatD_N"/>
</dbReference>
<dbReference type="InterPro" id="IPR037152">
    <property type="entry name" value="L-asparaginase_N_sf"/>
</dbReference>
<dbReference type="InterPro" id="IPR006033">
    <property type="entry name" value="AsnA_fam"/>
</dbReference>
<dbReference type="InterPro" id="IPR027473">
    <property type="entry name" value="L-asparaginase_C"/>
</dbReference>
<evidence type="ECO:0000313" key="11">
    <source>
        <dbReference type="EMBL" id="ABU81385.1"/>
    </source>
</evidence>
<dbReference type="HOGENOM" id="CLU_019134_2_1_2"/>